<gene>
    <name evidence="5" type="ORF">KQI42_10225</name>
</gene>
<evidence type="ECO:0000313" key="5">
    <source>
        <dbReference type="EMBL" id="MBU5438387.1"/>
    </source>
</evidence>
<keyword evidence="3" id="KW-0804">Transcription</keyword>
<evidence type="ECO:0000313" key="6">
    <source>
        <dbReference type="Proteomes" id="UP000749471"/>
    </source>
</evidence>
<reference evidence="5 6" key="1">
    <citation type="submission" date="2021-06" db="EMBL/GenBank/DDBJ databases">
        <authorList>
            <person name="Sun Q."/>
            <person name="Li D."/>
        </authorList>
    </citation>
    <scope>NUCLEOTIDE SEQUENCE [LARGE SCALE GENOMIC DNA]</scope>
    <source>
        <strain evidence="5 6">MSJ-40</strain>
    </source>
</reference>
<dbReference type="EMBL" id="JAHLPM010000008">
    <property type="protein sequence ID" value="MBU5438387.1"/>
    <property type="molecule type" value="Genomic_DNA"/>
</dbReference>
<evidence type="ECO:0000256" key="1">
    <source>
        <dbReference type="ARBA" id="ARBA00023015"/>
    </source>
</evidence>
<dbReference type="InterPro" id="IPR000524">
    <property type="entry name" value="Tscrpt_reg_HTH_GntR"/>
</dbReference>
<accession>A0ABS6E6I2</accession>
<dbReference type="SMART" id="SM00866">
    <property type="entry name" value="UTRA"/>
    <property type="match status" value="1"/>
</dbReference>
<dbReference type="CDD" id="cd07377">
    <property type="entry name" value="WHTH_GntR"/>
    <property type="match status" value="1"/>
</dbReference>
<keyword evidence="6" id="KW-1185">Reference proteome</keyword>
<protein>
    <submittedName>
        <fullName evidence="5">GntR family transcriptional regulator</fullName>
    </submittedName>
</protein>
<dbReference type="Pfam" id="PF07702">
    <property type="entry name" value="UTRA"/>
    <property type="match status" value="1"/>
</dbReference>
<sequence>MAREYSLDKNSEIPLYSQLKNYIIARIDSGEYEVGYKLPSEKELMKLFDVSRTTVRQAVDILVREDYLEIKRGVGTFVKKQKKYNVWGLEELRSFEDEALRQGLETRTEELSIDIVDLDGELENIFGDKYDRFYRLIRLRYVEDEPSVLVDTYVPYDIAPNLDKYNFSEVSLFSILKKDYNVKINYAKKTFRALNVDRKDAELLKIEEGTAIQLVKTVTYNDLEEPFEYSISRDRGDMTRFSAILKYKS</sequence>
<evidence type="ECO:0000256" key="2">
    <source>
        <dbReference type="ARBA" id="ARBA00023125"/>
    </source>
</evidence>
<keyword evidence="1" id="KW-0805">Transcription regulation</keyword>
<name>A0ABS6E6I2_9FIRM</name>
<comment type="caution">
    <text evidence="5">The sequence shown here is derived from an EMBL/GenBank/DDBJ whole genome shotgun (WGS) entry which is preliminary data.</text>
</comment>
<evidence type="ECO:0000259" key="4">
    <source>
        <dbReference type="PROSITE" id="PS50949"/>
    </source>
</evidence>
<dbReference type="PANTHER" id="PTHR44846:SF1">
    <property type="entry name" value="MANNOSYL-D-GLYCERATE TRANSPORT_METABOLISM SYSTEM REPRESSOR MNGR-RELATED"/>
    <property type="match status" value="1"/>
</dbReference>
<dbReference type="PANTHER" id="PTHR44846">
    <property type="entry name" value="MANNOSYL-D-GLYCERATE TRANSPORT/METABOLISM SYSTEM REPRESSOR MNGR-RELATED"/>
    <property type="match status" value="1"/>
</dbReference>
<keyword evidence="2" id="KW-0238">DNA-binding</keyword>
<organism evidence="5 6">
    <name type="scientific">Tissierella simiarum</name>
    <dbReference type="NCBI Taxonomy" id="2841534"/>
    <lineage>
        <taxon>Bacteria</taxon>
        <taxon>Bacillati</taxon>
        <taxon>Bacillota</taxon>
        <taxon>Tissierellia</taxon>
        <taxon>Tissierellales</taxon>
        <taxon>Tissierellaceae</taxon>
        <taxon>Tissierella</taxon>
    </lineage>
</organism>
<dbReference type="RefSeq" id="WP_216519482.1">
    <property type="nucleotide sequence ID" value="NZ_JAHLPM010000008.1"/>
</dbReference>
<dbReference type="PROSITE" id="PS50949">
    <property type="entry name" value="HTH_GNTR"/>
    <property type="match status" value="1"/>
</dbReference>
<feature type="domain" description="HTH gntR-type" evidence="4">
    <location>
        <begin position="13"/>
        <end position="81"/>
    </location>
</feature>
<proteinExistence type="predicted"/>
<dbReference type="Pfam" id="PF00392">
    <property type="entry name" value="GntR"/>
    <property type="match status" value="1"/>
</dbReference>
<dbReference type="Proteomes" id="UP000749471">
    <property type="component" value="Unassembled WGS sequence"/>
</dbReference>
<dbReference type="SMART" id="SM00345">
    <property type="entry name" value="HTH_GNTR"/>
    <property type="match status" value="1"/>
</dbReference>
<evidence type="ECO:0000256" key="3">
    <source>
        <dbReference type="ARBA" id="ARBA00023163"/>
    </source>
</evidence>
<dbReference type="InterPro" id="IPR011663">
    <property type="entry name" value="UTRA"/>
</dbReference>
<dbReference type="InterPro" id="IPR050679">
    <property type="entry name" value="Bact_HTH_transcr_reg"/>
</dbReference>